<evidence type="ECO:0000313" key="2">
    <source>
        <dbReference type="Proteomes" id="UP001603857"/>
    </source>
</evidence>
<name>A0ABD1LPG6_9FABA</name>
<proteinExistence type="predicted"/>
<sequence length="65" mass="7345">MTGQSCRSLISIINSNCISSLHIYDDEYISDDFHPTCFHSRVALSCATTEIFRLYAVFPIISDIL</sequence>
<comment type="caution">
    <text evidence="1">The sequence shown here is derived from an EMBL/GenBank/DDBJ whole genome shotgun (WGS) entry which is preliminary data.</text>
</comment>
<protein>
    <submittedName>
        <fullName evidence="1">Uncharacterized protein</fullName>
    </submittedName>
</protein>
<gene>
    <name evidence="1" type="ORF">Fmac_024431</name>
</gene>
<dbReference type="Proteomes" id="UP001603857">
    <property type="component" value="Unassembled WGS sequence"/>
</dbReference>
<dbReference type="AlphaFoldDB" id="A0ABD1LPG6"/>
<evidence type="ECO:0000313" key="1">
    <source>
        <dbReference type="EMBL" id="KAL2325373.1"/>
    </source>
</evidence>
<keyword evidence="2" id="KW-1185">Reference proteome</keyword>
<accession>A0ABD1LPG6</accession>
<reference evidence="1 2" key="1">
    <citation type="submission" date="2024-08" db="EMBL/GenBank/DDBJ databases">
        <title>Insights into the chromosomal genome structure of Flemingia macrophylla.</title>
        <authorList>
            <person name="Ding Y."/>
            <person name="Zhao Y."/>
            <person name="Bi W."/>
            <person name="Wu M."/>
            <person name="Zhao G."/>
            <person name="Gong Y."/>
            <person name="Li W."/>
            <person name="Zhang P."/>
        </authorList>
    </citation>
    <scope>NUCLEOTIDE SEQUENCE [LARGE SCALE GENOMIC DNA]</scope>
    <source>
        <strain evidence="1">DYQJB</strain>
        <tissue evidence="1">Leaf</tissue>
    </source>
</reference>
<organism evidence="1 2">
    <name type="scientific">Flemingia macrophylla</name>
    <dbReference type="NCBI Taxonomy" id="520843"/>
    <lineage>
        <taxon>Eukaryota</taxon>
        <taxon>Viridiplantae</taxon>
        <taxon>Streptophyta</taxon>
        <taxon>Embryophyta</taxon>
        <taxon>Tracheophyta</taxon>
        <taxon>Spermatophyta</taxon>
        <taxon>Magnoliopsida</taxon>
        <taxon>eudicotyledons</taxon>
        <taxon>Gunneridae</taxon>
        <taxon>Pentapetalae</taxon>
        <taxon>rosids</taxon>
        <taxon>fabids</taxon>
        <taxon>Fabales</taxon>
        <taxon>Fabaceae</taxon>
        <taxon>Papilionoideae</taxon>
        <taxon>50 kb inversion clade</taxon>
        <taxon>NPAAA clade</taxon>
        <taxon>indigoferoid/millettioid clade</taxon>
        <taxon>Phaseoleae</taxon>
        <taxon>Flemingia</taxon>
    </lineage>
</organism>
<dbReference type="EMBL" id="JBGMDY010000008">
    <property type="protein sequence ID" value="KAL2325373.1"/>
    <property type="molecule type" value="Genomic_DNA"/>
</dbReference>